<accession>A0ABR8QV34</accession>
<name>A0ABR8QV34_9BACI</name>
<dbReference type="EMBL" id="JACSQT010000016">
    <property type="protein sequence ID" value="MBD7939395.1"/>
    <property type="molecule type" value="Genomic_DNA"/>
</dbReference>
<evidence type="ECO:0000313" key="16">
    <source>
        <dbReference type="Proteomes" id="UP000657931"/>
    </source>
</evidence>
<protein>
    <recommendedName>
        <fullName evidence="5">L-lysine N6-monooxygenase MbtG</fullName>
        <ecNumber evidence="4">1.14.13.59</ecNumber>
    </recommendedName>
    <alternativeName>
        <fullName evidence="13">Lysine 6-N-hydroxylase</fullName>
    </alternativeName>
    <alternativeName>
        <fullName evidence="12">Lysine N6-hydroxylase</fullName>
    </alternativeName>
    <alternativeName>
        <fullName evidence="10">Lysine-N-oxygenase</fullName>
    </alternativeName>
    <alternativeName>
        <fullName evidence="11">Mycobactin synthase protein G</fullName>
    </alternativeName>
</protein>
<evidence type="ECO:0000256" key="8">
    <source>
        <dbReference type="ARBA" id="ARBA00022857"/>
    </source>
</evidence>
<evidence type="ECO:0000256" key="1">
    <source>
        <dbReference type="ARBA" id="ARBA00001974"/>
    </source>
</evidence>
<dbReference type="Pfam" id="PF13434">
    <property type="entry name" value="Lys_Orn_oxgnase"/>
    <property type="match status" value="1"/>
</dbReference>
<dbReference type="Gene3D" id="3.50.50.60">
    <property type="entry name" value="FAD/NAD(P)-binding domain"/>
    <property type="match status" value="1"/>
</dbReference>
<evidence type="ECO:0000256" key="5">
    <source>
        <dbReference type="ARBA" id="ARBA00016406"/>
    </source>
</evidence>
<keyword evidence="8" id="KW-0521">NADP</keyword>
<comment type="pathway">
    <text evidence="2">Siderophore biosynthesis.</text>
</comment>
<comment type="similarity">
    <text evidence="3">Belongs to the lysine N(6)-hydroxylase/L-ornithine N(5)-oxygenase family.</text>
</comment>
<evidence type="ECO:0000256" key="9">
    <source>
        <dbReference type="ARBA" id="ARBA00023002"/>
    </source>
</evidence>
<dbReference type="GO" id="GO:0004497">
    <property type="term" value="F:monooxygenase activity"/>
    <property type="evidence" value="ECO:0007669"/>
    <property type="project" value="UniProtKB-KW"/>
</dbReference>
<evidence type="ECO:0000256" key="3">
    <source>
        <dbReference type="ARBA" id="ARBA00007588"/>
    </source>
</evidence>
<dbReference type="Proteomes" id="UP000657931">
    <property type="component" value="Unassembled WGS sequence"/>
</dbReference>
<keyword evidence="7" id="KW-0274">FAD</keyword>
<dbReference type="EC" id="1.14.13.59" evidence="4"/>
<evidence type="ECO:0000256" key="7">
    <source>
        <dbReference type="ARBA" id="ARBA00022827"/>
    </source>
</evidence>
<evidence type="ECO:0000256" key="10">
    <source>
        <dbReference type="ARBA" id="ARBA00029939"/>
    </source>
</evidence>
<dbReference type="SUPFAM" id="SSF51905">
    <property type="entry name" value="FAD/NAD(P)-binding domain"/>
    <property type="match status" value="2"/>
</dbReference>
<comment type="cofactor">
    <cofactor evidence="1">
        <name>FAD</name>
        <dbReference type="ChEBI" id="CHEBI:57692"/>
    </cofactor>
</comment>
<dbReference type="InterPro" id="IPR025700">
    <property type="entry name" value="Lys/Orn_oxygenase"/>
</dbReference>
<reference evidence="15 16" key="1">
    <citation type="submission" date="2020-08" db="EMBL/GenBank/DDBJ databases">
        <title>A Genomic Blueprint of the Chicken Gut Microbiome.</title>
        <authorList>
            <person name="Gilroy R."/>
            <person name="Ravi A."/>
            <person name="Getino M."/>
            <person name="Pursley I."/>
            <person name="Horton D.L."/>
            <person name="Alikhan N.-F."/>
            <person name="Baker D."/>
            <person name="Gharbi K."/>
            <person name="Hall N."/>
            <person name="Watson M."/>
            <person name="Adriaenssens E.M."/>
            <person name="Foster-Nyarko E."/>
            <person name="Jarju S."/>
            <person name="Secka A."/>
            <person name="Antonio M."/>
            <person name="Oren A."/>
            <person name="Chaudhuri R."/>
            <person name="La Ragione R.M."/>
            <person name="Hildebrand F."/>
            <person name="Pallen M.J."/>
        </authorList>
    </citation>
    <scope>NUCLEOTIDE SEQUENCE [LARGE SCALE GENOMIC DNA]</scope>
    <source>
        <strain evidence="15 16">Sa5YUA1</strain>
    </source>
</reference>
<evidence type="ECO:0000256" key="4">
    <source>
        <dbReference type="ARBA" id="ARBA00013076"/>
    </source>
</evidence>
<keyword evidence="6" id="KW-0285">Flavoprotein</keyword>
<gene>
    <name evidence="15" type="ORF">H9655_20335</name>
</gene>
<evidence type="ECO:0000256" key="2">
    <source>
        <dbReference type="ARBA" id="ARBA00004924"/>
    </source>
</evidence>
<dbReference type="InterPro" id="IPR036188">
    <property type="entry name" value="FAD/NAD-bd_sf"/>
</dbReference>
<keyword evidence="9" id="KW-0560">Oxidoreductase</keyword>
<proteinExistence type="inferred from homology"/>
<evidence type="ECO:0000256" key="14">
    <source>
        <dbReference type="ARBA" id="ARBA00048407"/>
    </source>
</evidence>
<dbReference type="RefSeq" id="WP_191817064.1">
    <property type="nucleotide sequence ID" value="NZ_JACSQT010000016.1"/>
</dbReference>
<keyword evidence="16" id="KW-1185">Reference proteome</keyword>
<evidence type="ECO:0000256" key="12">
    <source>
        <dbReference type="ARBA" id="ARBA00032493"/>
    </source>
</evidence>
<keyword evidence="15" id="KW-0503">Monooxygenase</keyword>
<organism evidence="15 16">
    <name type="scientific">Cytobacillus stercorigallinarum</name>
    <dbReference type="NCBI Taxonomy" id="2762240"/>
    <lineage>
        <taxon>Bacteria</taxon>
        <taxon>Bacillati</taxon>
        <taxon>Bacillota</taxon>
        <taxon>Bacilli</taxon>
        <taxon>Bacillales</taxon>
        <taxon>Bacillaceae</taxon>
        <taxon>Cytobacillus</taxon>
    </lineage>
</organism>
<evidence type="ECO:0000256" key="13">
    <source>
        <dbReference type="ARBA" id="ARBA00032738"/>
    </source>
</evidence>
<dbReference type="PANTHER" id="PTHR42802:SF1">
    <property type="entry name" value="L-ORNITHINE N(5)-MONOOXYGENASE"/>
    <property type="match status" value="1"/>
</dbReference>
<comment type="caution">
    <text evidence="15">The sequence shown here is derived from an EMBL/GenBank/DDBJ whole genome shotgun (WGS) entry which is preliminary data.</text>
</comment>
<sequence>MEEGILLVTPVVYDFIGIGLGPFNLSLAALTDRVKEIDGLFFEQEEAFVWHPGMLIEGTDLQTPFLADLVTFADPTSPYTFINYLHSNERLYAFYFLNQFTIPRKEYSDYCNWVAHQLSHCYFNHRVTNVTETEDHLYQVTVENLLKKEVANYLTKNLIIGTGSIPMVPKGLDGDWINNDISHSSEYLFHEEQLKSGHSVTVIGSGQSASEIFYDLLMDQKYHDYELTWFTRSSGIFQKEDAKLGKEFFSPEYIHYFHQLDFDNRLEALDSLNQLRNGIDPETLKKIYNLLYHRSISGEKLNVTIQPLTEANKIEKIENTYHLHCQQWQQKKKFIHQTEKVVLATGYKPALPNWLSQFANEIIWEDNKRFKVTENYQIDFKKKKTNQIYTLTNIEHSHGASATNLGLSVFRNQKIINSIAGKEIYPEPTKTVFQQFSPKH</sequence>
<dbReference type="PANTHER" id="PTHR42802">
    <property type="entry name" value="MONOOXYGENASE"/>
    <property type="match status" value="1"/>
</dbReference>
<evidence type="ECO:0000313" key="15">
    <source>
        <dbReference type="EMBL" id="MBD7939395.1"/>
    </source>
</evidence>
<evidence type="ECO:0000256" key="11">
    <source>
        <dbReference type="ARBA" id="ARBA00031158"/>
    </source>
</evidence>
<evidence type="ECO:0000256" key="6">
    <source>
        <dbReference type="ARBA" id="ARBA00022630"/>
    </source>
</evidence>
<comment type="catalytic activity">
    <reaction evidence="14">
        <text>L-lysine + NADPH + O2 = N(6)-hydroxy-L-lysine + NADP(+) + H2O</text>
        <dbReference type="Rhea" id="RHEA:23228"/>
        <dbReference type="ChEBI" id="CHEBI:15377"/>
        <dbReference type="ChEBI" id="CHEBI:15379"/>
        <dbReference type="ChEBI" id="CHEBI:32551"/>
        <dbReference type="ChEBI" id="CHEBI:57783"/>
        <dbReference type="ChEBI" id="CHEBI:57820"/>
        <dbReference type="ChEBI" id="CHEBI:58349"/>
        <dbReference type="EC" id="1.14.13.59"/>
    </reaction>
</comment>